<dbReference type="InterPro" id="IPR003961">
    <property type="entry name" value="FN3_dom"/>
</dbReference>
<feature type="domain" description="Fibronectin type-III" evidence="14">
    <location>
        <begin position="249"/>
        <end position="338"/>
    </location>
</feature>
<dbReference type="FunFam" id="3.40.50.410:FF:000001">
    <property type="entry name" value="Collagen, type XII, alpha 1"/>
    <property type="match status" value="1"/>
</dbReference>
<feature type="disulfide bond" evidence="9">
    <location>
        <begin position="1285"/>
        <end position="1295"/>
    </location>
</feature>
<dbReference type="SUPFAM" id="SSF48726">
    <property type="entry name" value="Immunoglobulin"/>
    <property type="match status" value="1"/>
</dbReference>
<evidence type="ECO:0000256" key="10">
    <source>
        <dbReference type="SAM" id="Phobius"/>
    </source>
</evidence>
<feature type="domain" description="SRCR" evidence="13">
    <location>
        <begin position="642"/>
        <end position="705"/>
    </location>
</feature>
<keyword evidence="6 9" id="KW-1015">Disulfide bond</keyword>
<dbReference type="PRINTS" id="PR00453">
    <property type="entry name" value="VWFADOMAIN"/>
</dbReference>
<reference evidence="16" key="1">
    <citation type="submission" date="2025-08" db="UniProtKB">
        <authorList>
            <consortium name="RefSeq"/>
        </authorList>
    </citation>
    <scope>IDENTIFICATION</scope>
</reference>
<feature type="disulfide bond" evidence="9">
    <location>
        <begin position="1487"/>
        <end position="1497"/>
    </location>
</feature>
<feature type="disulfide bond" evidence="9">
    <location>
        <begin position="1382"/>
        <end position="1392"/>
    </location>
</feature>
<dbReference type="Gene3D" id="3.10.250.10">
    <property type="entry name" value="SRCR-like domain"/>
    <property type="match status" value="9"/>
</dbReference>
<evidence type="ECO:0000259" key="14">
    <source>
        <dbReference type="PROSITE" id="PS50853"/>
    </source>
</evidence>
<keyword evidence="10" id="KW-0472">Membrane</keyword>
<dbReference type="SMART" id="SM00327">
    <property type="entry name" value="VWA"/>
    <property type="match status" value="2"/>
</dbReference>
<feature type="disulfide bond" evidence="9">
    <location>
        <begin position="978"/>
        <end position="988"/>
    </location>
</feature>
<feature type="domain" description="SRCR" evidence="13">
    <location>
        <begin position="1314"/>
        <end position="1413"/>
    </location>
</feature>
<feature type="domain" description="SRCR" evidence="13">
    <location>
        <begin position="1418"/>
        <end position="1513"/>
    </location>
</feature>
<dbReference type="Proteomes" id="UP000515145">
    <property type="component" value="Chromosome 13"/>
</dbReference>
<dbReference type="Gene3D" id="2.60.40.10">
    <property type="entry name" value="Immunoglobulins"/>
    <property type="match status" value="3"/>
</dbReference>
<evidence type="ECO:0000256" key="4">
    <source>
        <dbReference type="ARBA" id="ARBA00022737"/>
    </source>
</evidence>
<keyword evidence="2" id="KW-0964">Secreted</keyword>
<feature type="domain" description="SRCR" evidence="13">
    <location>
        <begin position="812"/>
        <end position="915"/>
    </location>
</feature>
<dbReference type="PRINTS" id="PR00258">
    <property type="entry name" value="SPERACTRCPTR"/>
</dbReference>
<feature type="domain" description="SRCR" evidence="13">
    <location>
        <begin position="1112"/>
        <end position="1211"/>
    </location>
</feature>
<evidence type="ECO:0000256" key="6">
    <source>
        <dbReference type="ARBA" id="ARBA00023157"/>
    </source>
</evidence>
<evidence type="ECO:0000256" key="2">
    <source>
        <dbReference type="ARBA" id="ARBA00022525"/>
    </source>
</evidence>
<dbReference type="PANTHER" id="PTHR19331">
    <property type="entry name" value="SCAVENGER RECEPTOR DOMAIN-CONTAINING"/>
    <property type="match status" value="1"/>
</dbReference>
<evidence type="ECO:0000313" key="15">
    <source>
        <dbReference type="Proteomes" id="UP000515145"/>
    </source>
</evidence>
<dbReference type="InterPro" id="IPR002035">
    <property type="entry name" value="VWF_A"/>
</dbReference>
<dbReference type="SUPFAM" id="SSF53300">
    <property type="entry name" value="vWA-like"/>
    <property type="match status" value="2"/>
</dbReference>
<evidence type="ECO:0000256" key="1">
    <source>
        <dbReference type="ARBA" id="ARBA00004239"/>
    </source>
</evidence>
<dbReference type="Pfam" id="PF00041">
    <property type="entry name" value="fn3"/>
    <property type="match status" value="2"/>
</dbReference>
<dbReference type="InterPro" id="IPR001190">
    <property type="entry name" value="SRCR"/>
</dbReference>
<keyword evidence="15" id="KW-1185">Reference proteome</keyword>
<evidence type="ECO:0000256" key="7">
    <source>
        <dbReference type="ARBA" id="ARBA00023180"/>
    </source>
</evidence>
<feature type="transmembrane region" description="Helical" evidence="10">
    <location>
        <begin position="1629"/>
        <end position="1651"/>
    </location>
</feature>
<keyword evidence="5" id="KW-0176">Collagen</keyword>
<dbReference type="GO" id="GO:0005581">
    <property type="term" value="C:collagen trimer"/>
    <property type="evidence" value="ECO:0007669"/>
    <property type="project" value="UniProtKB-KW"/>
</dbReference>
<evidence type="ECO:0000256" key="9">
    <source>
        <dbReference type="PROSITE-ProRule" id="PRU00196"/>
    </source>
</evidence>
<dbReference type="GO" id="GO:0005576">
    <property type="term" value="C:extracellular region"/>
    <property type="evidence" value="ECO:0007669"/>
    <property type="project" value="UniProtKB-SubCell"/>
</dbReference>
<sequence>MRKTVWRTHRVDMGHRALLLLLPLWISVFSGSKESLGEQDLSQSVKCPVSAAVDVVFLVDGSGSVSRQMFKDICRLISAAAGAFQIGENNTRVGLVQFSTDARTEFNLKDHLTRPALLHAISSLSTRGGGTNTGNALNYVFKNSFTEEAGARTGFPKVLVIITDGESTDAVEGYARLLRKMGVKIFVVAINNASKEEIQLMASTPHSSHIVWIDHIDKSHNEERNLITLVCTCVDEQLNTLISREVVEPASNLQVQEVASKSMRLTWDASIGDISAYKVQLIPRMADSKLQDLYVGPTQTTVIVRDLAPDTEYQISLFALKRLTPSEPVTAMQKTEPVQVSLECSLDVDVKADVVLFVDGSYSIGLAKVRAFLEVLVNTFNIGPDKVQISLIQNCMDPHAEFYLNTHHDLNAVVKAVRTFSYRGGSTNASKALNHVRETIFQSSRGSRPNVPRVIILITDGQLSDDFEDPATRLRNADVDIFAVGVKDAVRSELEAIATEPVETHVFTVEDFDGFHRISKELTQSICHNIYQRQLLQPKTLSFSEVSTRSFRASWEIDVNMVESFLVRFEPADDADSHYMSMSVPGDTLTALLPQLTPMTRYKVNIYAQYEKGDSLPVTGHETTLKGLCADNTQSPTETDEVRLVGGASRCAGRLEVKEGEEWRAEWFSERDLKAATAVCRQLDCGSVLSIEAGSYPYKVQIHCSDSVRLVEGTNMCSGRLEVKSDQSWSSVCEDDFNLQNAEVVCRELSCGAPSVFKGRLYGAAEAPVWMRRFQCGGHESALLDCGSSQSTENSCSAGKAVGLTCSDPDDVRLVGGANRCSGRLELKHNGEWREVDISYSDWTLKEAAVVCRWLDCGAPASTSGRKKSLKHPVWKIIPDCVQSESMIKDCVVWTSGKSSSLEMSCSESVRLVEGINVCSGRLEVKSDQSWSSVCEDDFNLQNAEVVCRELGCGAPSVFKGGLYGAAEAPVWMRRFQCGGHESALLDCGSSQSTENSCSAGKAVGLTCSDPGDLRLVGGANRCSGRLELKHNAEWREVYISYSDWPLKKAAVVCQWLDCGSPVSTSFRDLSSMQPMWNIITSCFKYGSITKECVRGSDMSSKILEMSCSDSVRLVEGTNVCSGRLEVKSDQSWSSVCEDDFNLQNAEVVCRELNCGAPSVFKGGLYGAAEAPVWMRRFQCRGHESALLDCGSSQSTENSCSAGKAVGLTCSDHVNVQLVGGVNRCSGTLEVKHNGEWREAASTYTDWTLKDAAIVCQWLDCGSPVSTSFRDHSLMRPVWNMISSCFKYGSMIKECVQGSDMSSEILEMSCSDSVRLVEGTNMCSGRLEVKSDQSWSSVCEDDFNLQNAEVVCRELGCGAPSVFKGGLYGAAEAPVWMRRFQCGGHESALLDCGSSQSTENSCSAGKAVGLTCSDPDDVRLVGGANRCSGRLELKHNGEWREVDISYSEWTLKQTAVMCRRLVCFSPFSASKRDYFTGRPVWKIRSSCIQHKSMMKECVLKDSFSSSSLEITCMELLTRPNVSLSPSTDGVSQAEQQGFWVLIGSTFGIMCSIEPQYQGGSFQLMFTSSNTAQNYTLPAVNHSAIFLFSAADHTHRGTYTCVYHNHVWSRDFSSVSQPRSLAVLAPLTELIIRVTVVLLAMTSSITAICCYYKPKLD</sequence>
<dbReference type="Gene3D" id="3.40.50.410">
    <property type="entry name" value="von Willebrand factor, type A domain"/>
    <property type="match status" value="2"/>
</dbReference>
<feature type="domain" description="Fibronectin type-III" evidence="14">
    <location>
        <begin position="537"/>
        <end position="628"/>
    </location>
</feature>
<keyword evidence="10" id="KW-0812">Transmembrane</keyword>
<dbReference type="InterPro" id="IPR036465">
    <property type="entry name" value="vWFA_dom_sf"/>
</dbReference>
<feature type="disulfide bond" evidence="9">
    <location>
        <begin position="1180"/>
        <end position="1190"/>
    </location>
</feature>
<evidence type="ECO:0000256" key="3">
    <source>
        <dbReference type="ARBA" id="ARBA00022729"/>
    </source>
</evidence>
<feature type="domain" description="SRCR" evidence="13">
    <location>
        <begin position="1014"/>
        <end position="1117"/>
    </location>
</feature>
<evidence type="ECO:0000256" key="5">
    <source>
        <dbReference type="ARBA" id="ARBA00023119"/>
    </source>
</evidence>
<keyword evidence="3 11" id="KW-0732">Signal</keyword>
<dbReference type="OrthoDB" id="9934270at2759"/>
<evidence type="ECO:0000259" key="13">
    <source>
        <dbReference type="PROSITE" id="PS50287"/>
    </source>
</evidence>
<dbReference type="SMART" id="SM00202">
    <property type="entry name" value="SR"/>
    <property type="match status" value="8"/>
</dbReference>
<comment type="caution">
    <text evidence="9">Lacks conserved residue(s) required for the propagation of feature annotation.</text>
</comment>
<dbReference type="CDD" id="cd00063">
    <property type="entry name" value="FN3"/>
    <property type="match status" value="2"/>
</dbReference>
<feature type="chain" id="PRO_5027699698" evidence="11">
    <location>
        <begin position="31"/>
        <end position="1656"/>
    </location>
</feature>
<evidence type="ECO:0000259" key="12">
    <source>
        <dbReference type="PROSITE" id="PS50234"/>
    </source>
</evidence>
<name>A0A6P7JDZ7_9TELE</name>
<dbReference type="SMART" id="SM00060">
    <property type="entry name" value="FN3"/>
    <property type="match status" value="2"/>
</dbReference>
<evidence type="ECO:0000256" key="8">
    <source>
        <dbReference type="ARBA" id="ARBA00023319"/>
    </source>
</evidence>
<feature type="domain" description="VWFA" evidence="12">
    <location>
        <begin position="353"/>
        <end position="526"/>
    </location>
</feature>
<evidence type="ECO:0000256" key="11">
    <source>
        <dbReference type="SAM" id="SignalP"/>
    </source>
</evidence>
<keyword evidence="8" id="KW-0393">Immunoglobulin domain</keyword>
<dbReference type="PROSITE" id="PS50234">
    <property type="entry name" value="VWFA"/>
    <property type="match status" value="2"/>
</dbReference>
<feature type="disulfide bond" evidence="9">
    <location>
        <begin position="1083"/>
        <end position="1093"/>
    </location>
</feature>
<keyword evidence="4" id="KW-0677">Repeat</keyword>
<dbReference type="InterPro" id="IPR013783">
    <property type="entry name" value="Ig-like_fold"/>
</dbReference>
<dbReference type="Pfam" id="PF00092">
    <property type="entry name" value="VWA"/>
    <property type="match status" value="2"/>
</dbReference>
<dbReference type="InterPro" id="IPR036179">
    <property type="entry name" value="Ig-like_dom_sf"/>
</dbReference>
<dbReference type="RefSeq" id="XP_028275077.1">
    <property type="nucleotide sequence ID" value="XM_028419276.1"/>
</dbReference>
<dbReference type="SUPFAM" id="SSF49265">
    <property type="entry name" value="Fibronectin type III"/>
    <property type="match status" value="2"/>
</dbReference>
<dbReference type="FunFam" id="2.60.40.10:FF:000234">
    <property type="entry name" value="Collagen, type XII, alpha 1"/>
    <property type="match status" value="1"/>
</dbReference>
<feature type="domain" description="SRCR" evidence="13">
    <location>
        <begin position="708"/>
        <end position="807"/>
    </location>
</feature>
<dbReference type="InterPro" id="IPR036116">
    <property type="entry name" value="FN3_sf"/>
</dbReference>
<feature type="domain" description="VWFA" evidence="12">
    <location>
        <begin position="54"/>
        <end position="230"/>
    </location>
</feature>
<organism evidence="15 16">
    <name type="scientific">Parambassis ranga</name>
    <name type="common">Indian glassy fish</name>
    <dbReference type="NCBI Taxonomy" id="210632"/>
    <lineage>
        <taxon>Eukaryota</taxon>
        <taxon>Metazoa</taxon>
        <taxon>Chordata</taxon>
        <taxon>Craniata</taxon>
        <taxon>Vertebrata</taxon>
        <taxon>Euteleostomi</taxon>
        <taxon>Actinopterygii</taxon>
        <taxon>Neopterygii</taxon>
        <taxon>Teleostei</taxon>
        <taxon>Neoteleostei</taxon>
        <taxon>Acanthomorphata</taxon>
        <taxon>Ovalentaria</taxon>
        <taxon>Ambassidae</taxon>
        <taxon>Parambassis</taxon>
    </lineage>
</organism>
<dbReference type="PROSITE" id="PS50287">
    <property type="entry name" value="SRCR_2"/>
    <property type="match status" value="9"/>
</dbReference>
<proteinExistence type="predicted"/>
<feature type="signal peptide" evidence="11">
    <location>
        <begin position="1"/>
        <end position="30"/>
    </location>
</feature>
<keyword evidence="10" id="KW-1133">Transmembrane helix</keyword>
<dbReference type="FunFam" id="3.40.50.410:FF:000004">
    <property type="entry name" value="collagen alpha-6(VI) chain"/>
    <property type="match status" value="1"/>
</dbReference>
<feature type="domain" description="SRCR" evidence="13">
    <location>
        <begin position="1216"/>
        <end position="1311"/>
    </location>
</feature>
<protein>
    <submittedName>
        <fullName evidence="16">Scavenger receptor cysteine-rich type 1 protein M160-like isoform X1</fullName>
    </submittedName>
</protein>
<feature type="disulfide bond" evidence="9">
    <location>
        <begin position="881"/>
        <end position="891"/>
    </location>
</feature>
<accession>A0A6P7JDZ7</accession>
<dbReference type="SUPFAM" id="SSF56487">
    <property type="entry name" value="SRCR-like"/>
    <property type="match status" value="9"/>
</dbReference>
<keyword evidence="7" id="KW-0325">Glycoprotein</keyword>
<dbReference type="Pfam" id="PF00530">
    <property type="entry name" value="SRCR"/>
    <property type="match status" value="9"/>
</dbReference>
<dbReference type="PROSITE" id="PS50853">
    <property type="entry name" value="FN3"/>
    <property type="match status" value="2"/>
</dbReference>
<dbReference type="InParanoid" id="A0A6P7JDZ7"/>
<feature type="disulfide bond" evidence="9">
    <location>
        <begin position="776"/>
        <end position="786"/>
    </location>
</feature>
<feature type="domain" description="SRCR" evidence="13">
    <location>
        <begin position="910"/>
        <end position="1009"/>
    </location>
</feature>
<dbReference type="GeneID" id="114444595"/>
<dbReference type="InterPro" id="IPR036772">
    <property type="entry name" value="SRCR-like_dom_sf"/>
</dbReference>
<gene>
    <name evidence="16" type="primary">LOC114444595</name>
</gene>
<dbReference type="PANTHER" id="PTHR19331:SF22">
    <property type="entry name" value="DELETED IN MALIGNANT BRAIN TUMORS 1 PROTEIN"/>
    <property type="match status" value="1"/>
</dbReference>
<dbReference type="GO" id="GO:0016020">
    <property type="term" value="C:membrane"/>
    <property type="evidence" value="ECO:0007669"/>
    <property type="project" value="InterPro"/>
</dbReference>
<comment type="subcellular location">
    <subcellularLocation>
        <location evidence="1">Secreted</location>
        <location evidence="1">Extracellular space</location>
    </subcellularLocation>
</comment>
<evidence type="ECO:0000313" key="16">
    <source>
        <dbReference type="RefSeq" id="XP_028275077.1"/>
    </source>
</evidence>
<dbReference type="FunFam" id="3.10.250.10:FF:000013">
    <property type="entry name" value="CD163 molecule like 1"/>
    <property type="match status" value="4"/>
</dbReference>